<dbReference type="eggNOG" id="arCOG04531">
    <property type="taxonomic scope" value="Archaea"/>
</dbReference>
<feature type="domain" description="Signal transduction histidine kinase 5TM receptor LytS transmembrane region" evidence="7">
    <location>
        <begin position="445"/>
        <end position="609"/>
    </location>
</feature>
<keyword evidence="8" id="KW-0418">Kinase</keyword>
<dbReference type="PANTHER" id="PTHR11706:SF3">
    <property type="entry name" value="METAL ION TRANSPORT PROTEIN"/>
    <property type="match status" value="1"/>
</dbReference>
<evidence type="ECO:0000256" key="5">
    <source>
        <dbReference type="ARBA" id="ARBA00023136"/>
    </source>
</evidence>
<proteinExistence type="predicted"/>
<dbReference type="Gene3D" id="1.10.1760.20">
    <property type="match status" value="1"/>
</dbReference>
<dbReference type="InterPro" id="IPR001046">
    <property type="entry name" value="NRAMP_fam"/>
</dbReference>
<accession>E1RK87</accession>
<dbReference type="GO" id="GO:0015086">
    <property type="term" value="F:cadmium ion transmembrane transporter activity"/>
    <property type="evidence" value="ECO:0007669"/>
    <property type="project" value="TreeGrafter"/>
</dbReference>
<dbReference type="RefSeq" id="WP_013330077.1">
    <property type="nucleotide sequence ID" value="NC_014507.1"/>
</dbReference>
<dbReference type="GO" id="GO:0005886">
    <property type="term" value="C:plasma membrane"/>
    <property type="evidence" value="ECO:0007669"/>
    <property type="project" value="UniProtKB-SubCell"/>
</dbReference>
<dbReference type="GeneID" id="9744635"/>
<dbReference type="KEGG" id="mpi:Mpet_2152"/>
<dbReference type="STRING" id="679926.Mpet_2152"/>
<evidence type="ECO:0000256" key="3">
    <source>
        <dbReference type="ARBA" id="ARBA00022692"/>
    </source>
</evidence>
<evidence type="ECO:0000256" key="1">
    <source>
        <dbReference type="ARBA" id="ARBA00004651"/>
    </source>
</evidence>
<evidence type="ECO:0000256" key="6">
    <source>
        <dbReference type="SAM" id="Phobius"/>
    </source>
</evidence>
<keyword evidence="8" id="KW-0808">Transferase</keyword>
<keyword evidence="9" id="KW-1185">Reference proteome</keyword>
<reference evidence="8 9" key="1">
    <citation type="journal article" date="2010" name="Stand. Genomic Sci.">
        <title>Complete genome sequence of Methanoplanus petrolearius type strain (SEBR 4847).</title>
        <authorList>
            <person name="Brambilla E."/>
            <person name="Djao O.D."/>
            <person name="Daligault H."/>
            <person name="Lapidus A."/>
            <person name="Lucas S."/>
            <person name="Hammon N."/>
            <person name="Nolan M."/>
            <person name="Tice H."/>
            <person name="Cheng J.F."/>
            <person name="Han C."/>
            <person name="Tapia R."/>
            <person name="Goodwin L."/>
            <person name="Pitluck S."/>
            <person name="Liolios K."/>
            <person name="Ivanova N."/>
            <person name="Mavromatis K."/>
            <person name="Mikhailova N."/>
            <person name="Pati A."/>
            <person name="Chen A."/>
            <person name="Palaniappan K."/>
            <person name="Land M."/>
            <person name="Hauser L."/>
            <person name="Chang Y.J."/>
            <person name="Jeffries C.D."/>
            <person name="Rohde M."/>
            <person name="Spring S."/>
            <person name="Sikorski J."/>
            <person name="Goker M."/>
            <person name="Woyke T."/>
            <person name="Bristow J."/>
            <person name="Eisen J.A."/>
            <person name="Markowitz V."/>
            <person name="Hugenholtz P."/>
            <person name="Kyrpides N.C."/>
            <person name="Klenk H.P."/>
        </authorList>
    </citation>
    <scope>NUCLEOTIDE SEQUENCE [LARGE SCALE GENOMIC DNA]</scope>
    <source>
        <strain evidence="9">DSM 11571 / OCM 486 / SEBR 4847</strain>
    </source>
</reference>
<dbReference type="HOGENOM" id="CLU_444563_0_0_2"/>
<dbReference type="OrthoDB" id="213464at2157"/>
<dbReference type="GO" id="GO:0005384">
    <property type="term" value="F:manganese ion transmembrane transporter activity"/>
    <property type="evidence" value="ECO:0007669"/>
    <property type="project" value="TreeGrafter"/>
</dbReference>
<keyword evidence="4 6" id="KW-1133">Transmembrane helix</keyword>
<feature type="transmembrane region" description="Helical" evidence="6">
    <location>
        <begin position="495"/>
        <end position="515"/>
    </location>
</feature>
<dbReference type="InterPro" id="IPR011620">
    <property type="entry name" value="Sig_transdc_His_kinase_LytS_TM"/>
</dbReference>
<feature type="transmembrane region" description="Helical" evidence="6">
    <location>
        <begin position="94"/>
        <end position="123"/>
    </location>
</feature>
<dbReference type="GO" id="GO:0000155">
    <property type="term" value="F:phosphorelay sensor kinase activity"/>
    <property type="evidence" value="ECO:0007669"/>
    <property type="project" value="InterPro"/>
</dbReference>
<dbReference type="EMBL" id="CP002117">
    <property type="protein sequence ID" value="ADN36900.1"/>
    <property type="molecule type" value="Genomic_DNA"/>
</dbReference>
<feature type="transmembrane region" description="Helical" evidence="6">
    <location>
        <begin position="554"/>
        <end position="574"/>
    </location>
</feature>
<keyword evidence="3 6" id="KW-0812">Transmembrane</keyword>
<feature type="transmembrane region" description="Helical" evidence="6">
    <location>
        <begin position="50"/>
        <end position="73"/>
    </location>
</feature>
<feature type="transmembrane region" description="Helical" evidence="6">
    <location>
        <begin position="396"/>
        <end position="414"/>
    </location>
</feature>
<feature type="transmembrane region" description="Helical" evidence="6">
    <location>
        <begin position="196"/>
        <end position="216"/>
    </location>
</feature>
<dbReference type="Proteomes" id="UP000006565">
    <property type="component" value="Chromosome"/>
</dbReference>
<organism evidence="8 9">
    <name type="scientific">Methanolacinia petrolearia (strain DSM 11571 / OCM 486 / SEBR 4847)</name>
    <name type="common">Methanoplanus petrolearius</name>
    <dbReference type="NCBI Taxonomy" id="679926"/>
    <lineage>
        <taxon>Archaea</taxon>
        <taxon>Methanobacteriati</taxon>
        <taxon>Methanobacteriota</taxon>
        <taxon>Stenosarchaea group</taxon>
        <taxon>Methanomicrobia</taxon>
        <taxon>Methanomicrobiales</taxon>
        <taxon>Methanomicrobiaceae</taxon>
        <taxon>Methanolacinia</taxon>
    </lineage>
</organism>
<feature type="transmembrane region" description="Helical" evidence="6">
    <location>
        <begin position="237"/>
        <end position="270"/>
    </location>
</feature>
<dbReference type="PANTHER" id="PTHR11706">
    <property type="entry name" value="SOLUTE CARRIER PROTEIN FAMILY 11 MEMBER"/>
    <property type="match status" value="1"/>
</dbReference>
<dbReference type="Pfam" id="PF07694">
    <property type="entry name" value="5TM-5TMR_LYT"/>
    <property type="match status" value="1"/>
</dbReference>
<dbReference type="GO" id="GO:0071555">
    <property type="term" value="P:cell wall organization"/>
    <property type="evidence" value="ECO:0007669"/>
    <property type="project" value="InterPro"/>
</dbReference>
<keyword evidence="2" id="KW-1003">Cell membrane</keyword>
<evidence type="ECO:0000256" key="4">
    <source>
        <dbReference type="ARBA" id="ARBA00022989"/>
    </source>
</evidence>
<comment type="subcellular location">
    <subcellularLocation>
        <location evidence="1">Cell membrane</location>
        <topology evidence="1">Multi-pass membrane protein</topology>
    </subcellularLocation>
</comment>
<dbReference type="GO" id="GO:0034755">
    <property type="term" value="P:iron ion transmembrane transport"/>
    <property type="evidence" value="ECO:0007669"/>
    <property type="project" value="TreeGrafter"/>
</dbReference>
<sequence length="639" mass="70378" precursor="true">MIQGIIGKLKSRYSDYLLFLGPGLLLAIAAAGESGLTEVIASGAHYGFELIWVVIITLIFKFAFTTGIARYTLATGETIFDGLRKIPGPKNWTAYFVLVIYLLEMFAFAGMLLMGGIFLDYLIPGLNPPWFLAIISLAVIMFLLWKDSYERIEKIVVIIAVLLFAGIIVVLSQFYLHGPAILDGCIPTIPPGSAVTIMALMGSIGSGLNILLYSVWLHEKTGGECGENFFRRYIKSVNLDLVLAFTLVGFITLIFIGLGVSGFVVSYLGHGEEVTTEAIISQVLYIVGTIPYGITAFLVFGYIIMFGAAISGMDGRARAVSTMIKGALRLNTDEKILYRGCLVLFAAIIIISFYYFTDPMLLLRHSAAIASIIFAAFGFVIIYLDRKLPKYSRGSRLWLTVMGVGCFVFLYIALTLENAILEFGLPLVERILFIAFVFYILSKTELFTKLTEGRADLLDKIWTIAIFGAISIYGTYRGIEYGGLIVNFRDLGPMIAGLLGGPVVGVFAGIVGAVYRYSLGGWTAVPCMAGTIFAGLFAGIYCHIYRGQITYYRAALLAIIVECVHILLFVPLFVTDITLEQYLMVIDTSLMPMITANIAGLLIFVYLLKLSGSRLNDYWPLKKNLIGKEKQKECDEDEN</sequence>
<protein>
    <submittedName>
        <fullName evidence="8">Signal transduction histidine kinase, LytS</fullName>
    </submittedName>
</protein>
<feature type="transmembrane region" description="Helical" evidence="6">
    <location>
        <begin position="157"/>
        <end position="176"/>
    </location>
</feature>
<feature type="transmembrane region" description="Helical" evidence="6">
    <location>
        <begin position="521"/>
        <end position="542"/>
    </location>
</feature>
<feature type="transmembrane region" description="Helical" evidence="6">
    <location>
        <begin position="336"/>
        <end position="356"/>
    </location>
</feature>
<feature type="transmembrane region" description="Helical" evidence="6">
    <location>
        <begin position="362"/>
        <end position="384"/>
    </location>
</feature>
<dbReference type="NCBIfam" id="NF037982">
    <property type="entry name" value="Nramp_1"/>
    <property type="match status" value="1"/>
</dbReference>
<dbReference type="AlphaFoldDB" id="E1RK87"/>
<feature type="transmembrane region" description="Helical" evidence="6">
    <location>
        <begin position="589"/>
        <end position="608"/>
    </location>
</feature>
<gene>
    <name evidence="8" type="ordered locus">Mpet_2152</name>
</gene>
<evidence type="ECO:0000313" key="9">
    <source>
        <dbReference type="Proteomes" id="UP000006565"/>
    </source>
</evidence>
<evidence type="ECO:0000259" key="7">
    <source>
        <dbReference type="Pfam" id="PF07694"/>
    </source>
</evidence>
<dbReference type="Pfam" id="PF01566">
    <property type="entry name" value="Nramp"/>
    <property type="match status" value="1"/>
</dbReference>
<evidence type="ECO:0000313" key="8">
    <source>
        <dbReference type="EMBL" id="ADN36900.1"/>
    </source>
</evidence>
<name>E1RK87_METP4</name>
<feature type="transmembrane region" description="Helical" evidence="6">
    <location>
        <begin position="129"/>
        <end position="145"/>
    </location>
</feature>
<feature type="transmembrane region" description="Helical" evidence="6">
    <location>
        <begin position="420"/>
        <end position="441"/>
    </location>
</feature>
<evidence type="ECO:0000256" key="2">
    <source>
        <dbReference type="ARBA" id="ARBA00022475"/>
    </source>
</evidence>
<keyword evidence="5 6" id="KW-0472">Membrane</keyword>